<reference evidence="2" key="1">
    <citation type="submission" date="2022-12" db="EMBL/GenBank/DDBJ databases">
        <authorList>
            <person name="Webb A."/>
        </authorList>
    </citation>
    <scope>NUCLEOTIDE SEQUENCE</scope>
    <source>
        <strain evidence="2">Pd1</strain>
    </source>
</reference>
<organism evidence="2 3">
    <name type="scientific">Peronospora destructor</name>
    <dbReference type="NCBI Taxonomy" id="86335"/>
    <lineage>
        <taxon>Eukaryota</taxon>
        <taxon>Sar</taxon>
        <taxon>Stramenopiles</taxon>
        <taxon>Oomycota</taxon>
        <taxon>Peronosporomycetes</taxon>
        <taxon>Peronosporales</taxon>
        <taxon>Peronosporaceae</taxon>
        <taxon>Peronospora</taxon>
    </lineage>
</organism>
<feature type="compositionally biased region" description="Polar residues" evidence="1">
    <location>
        <begin position="130"/>
        <end position="143"/>
    </location>
</feature>
<comment type="caution">
    <text evidence="2">The sequence shown here is derived from an EMBL/GenBank/DDBJ whole genome shotgun (WGS) entry which is preliminary data.</text>
</comment>
<sequence length="208" mass="22742">MKASFKQNDRYESSVLEQVVISAPSPPLATDPAAVSNSASVSPDLTGWTVKRRRRTLRDGSAPSQQRKGNPKAGEGNRSNSSTLTPVTVATAANRHFAQSRGVFEVLMDDSEEKTKCEAIDTDDLVPQPSMVSSLRNHLSSPGATERGETPQDSLLPQRDIDIDMEIWMNFQFTVAQIWRSAITVPAVTTGATTLINILRNSRLKKFA</sequence>
<keyword evidence="3" id="KW-1185">Reference proteome</keyword>
<name>A0AAV0V7C0_9STRA</name>
<evidence type="ECO:0000313" key="2">
    <source>
        <dbReference type="EMBL" id="CAI5744428.1"/>
    </source>
</evidence>
<dbReference type="AlphaFoldDB" id="A0AAV0V7C0"/>
<evidence type="ECO:0000313" key="3">
    <source>
        <dbReference type="Proteomes" id="UP001162029"/>
    </source>
</evidence>
<feature type="region of interest" description="Disordered" evidence="1">
    <location>
        <begin position="24"/>
        <end position="84"/>
    </location>
</feature>
<protein>
    <submittedName>
        <fullName evidence="2">Uncharacterized protein</fullName>
    </submittedName>
</protein>
<accession>A0AAV0V7C0</accession>
<proteinExistence type="predicted"/>
<dbReference type="Proteomes" id="UP001162029">
    <property type="component" value="Unassembled WGS sequence"/>
</dbReference>
<evidence type="ECO:0000256" key="1">
    <source>
        <dbReference type="SAM" id="MobiDB-lite"/>
    </source>
</evidence>
<feature type="region of interest" description="Disordered" evidence="1">
    <location>
        <begin position="127"/>
        <end position="156"/>
    </location>
</feature>
<feature type="compositionally biased region" description="Low complexity" evidence="1">
    <location>
        <begin position="33"/>
        <end position="42"/>
    </location>
</feature>
<dbReference type="EMBL" id="CANTFM010002098">
    <property type="protein sequence ID" value="CAI5744428.1"/>
    <property type="molecule type" value="Genomic_DNA"/>
</dbReference>
<gene>
    <name evidence="2" type="ORF">PDE001_LOCUS9576</name>
</gene>